<evidence type="ECO:0000256" key="4">
    <source>
        <dbReference type="ARBA" id="ARBA00023172"/>
    </source>
</evidence>
<evidence type="ECO:0000259" key="9">
    <source>
        <dbReference type="Pfam" id="PF11967"/>
    </source>
</evidence>
<organism evidence="10 11">
    <name type="scientific">Formicincola oecophyllae</name>
    <dbReference type="NCBI Taxonomy" id="2558361"/>
    <lineage>
        <taxon>Bacteria</taxon>
        <taxon>Pseudomonadati</taxon>
        <taxon>Pseudomonadota</taxon>
        <taxon>Alphaproteobacteria</taxon>
        <taxon>Acetobacterales</taxon>
        <taxon>Acetobacteraceae</taxon>
        <taxon>Formicincola</taxon>
    </lineage>
</organism>
<dbReference type="Proteomes" id="UP000318709">
    <property type="component" value="Chromosome"/>
</dbReference>
<dbReference type="SUPFAM" id="SSF50249">
    <property type="entry name" value="Nucleic acid-binding proteins"/>
    <property type="match status" value="1"/>
</dbReference>
<evidence type="ECO:0000256" key="7">
    <source>
        <dbReference type="HAMAP-Rule" id="MF_00201"/>
    </source>
</evidence>
<dbReference type="GO" id="GO:0006310">
    <property type="term" value="P:DNA recombination"/>
    <property type="evidence" value="ECO:0007669"/>
    <property type="project" value="UniProtKB-UniRule"/>
</dbReference>
<dbReference type="Gene3D" id="1.20.1440.120">
    <property type="entry name" value="Recombination protein O, C-terminal domain"/>
    <property type="match status" value="1"/>
</dbReference>
<evidence type="ECO:0000256" key="6">
    <source>
        <dbReference type="ARBA" id="ARBA00033409"/>
    </source>
</evidence>
<keyword evidence="4 7" id="KW-0233">DNA recombination</keyword>
<dbReference type="InterPro" id="IPR003717">
    <property type="entry name" value="RecO"/>
</dbReference>
<dbReference type="AlphaFoldDB" id="A0A4Y6UD18"/>
<feature type="region of interest" description="Disordered" evidence="8">
    <location>
        <begin position="246"/>
        <end position="265"/>
    </location>
</feature>
<comment type="function">
    <text evidence="7">Involved in DNA repair and RecF pathway recombination.</text>
</comment>
<dbReference type="PANTHER" id="PTHR33991">
    <property type="entry name" value="DNA REPAIR PROTEIN RECO"/>
    <property type="match status" value="1"/>
</dbReference>
<dbReference type="Pfam" id="PF11967">
    <property type="entry name" value="RecO_N"/>
    <property type="match status" value="1"/>
</dbReference>
<keyword evidence="5 7" id="KW-0234">DNA repair</keyword>
<dbReference type="InterPro" id="IPR042242">
    <property type="entry name" value="RecO_C"/>
</dbReference>
<evidence type="ECO:0000256" key="2">
    <source>
        <dbReference type="ARBA" id="ARBA00021310"/>
    </source>
</evidence>
<evidence type="ECO:0000313" key="10">
    <source>
        <dbReference type="EMBL" id="QDH14468.1"/>
    </source>
</evidence>
<dbReference type="SUPFAM" id="SSF57863">
    <property type="entry name" value="ArfGap/RecO-like zinc finger"/>
    <property type="match status" value="1"/>
</dbReference>
<evidence type="ECO:0000313" key="11">
    <source>
        <dbReference type="Proteomes" id="UP000318709"/>
    </source>
</evidence>
<dbReference type="GO" id="GO:0006302">
    <property type="term" value="P:double-strand break repair"/>
    <property type="evidence" value="ECO:0007669"/>
    <property type="project" value="TreeGrafter"/>
</dbReference>
<dbReference type="NCBIfam" id="TIGR00613">
    <property type="entry name" value="reco"/>
    <property type="match status" value="1"/>
</dbReference>
<dbReference type="HAMAP" id="MF_00201">
    <property type="entry name" value="RecO"/>
    <property type="match status" value="1"/>
</dbReference>
<dbReference type="EMBL" id="CP038231">
    <property type="protein sequence ID" value="QDH14468.1"/>
    <property type="molecule type" value="Genomic_DNA"/>
</dbReference>
<gene>
    <name evidence="7 10" type="primary">recO</name>
    <name evidence="10" type="ORF">E3E12_06950</name>
</gene>
<proteinExistence type="inferred from homology"/>
<keyword evidence="3 7" id="KW-0227">DNA damage</keyword>
<dbReference type="InterPro" id="IPR037278">
    <property type="entry name" value="ARFGAP/RecO"/>
</dbReference>
<dbReference type="KEGG" id="swf:E3E12_06950"/>
<reference evidence="10 11" key="1">
    <citation type="submission" date="2019-03" db="EMBL/GenBank/DDBJ databases">
        <title>The complete genome sequence of Swingsia_sp. F3b2 LMG30590(T).</title>
        <authorList>
            <person name="Chua K.-O."/>
            <person name="Chan K.-G."/>
            <person name="See-Too W.-S."/>
        </authorList>
    </citation>
    <scope>NUCLEOTIDE SEQUENCE [LARGE SCALE GENOMIC DNA]</scope>
    <source>
        <strain evidence="10 11">F3b2</strain>
    </source>
</reference>
<evidence type="ECO:0000256" key="1">
    <source>
        <dbReference type="ARBA" id="ARBA00007452"/>
    </source>
</evidence>
<comment type="similarity">
    <text evidence="1 7">Belongs to the RecO family.</text>
</comment>
<keyword evidence="11" id="KW-1185">Reference proteome</keyword>
<dbReference type="Gene3D" id="2.40.50.140">
    <property type="entry name" value="Nucleic acid-binding proteins"/>
    <property type="match status" value="1"/>
</dbReference>
<name>A0A4Y6UD18_9PROT</name>
<protein>
    <recommendedName>
        <fullName evidence="2 7">DNA repair protein RecO</fullName>
    </recommendedName>
    <alternativeName>
        <fullName evidence="6 7">Recombination protein O</fullName>
    </alternativeName>
</protein>
<dbReference type="InterPro" id="IPR022572">
    <property type="entry name" value="DNA_rep/recomb_RecO_N"/>
</dbReference>
<dbReference type="Pfam" id="PF02565">
    <property type="entry name" value="RecO_C"/>
    <property type="match status" value="1"/>
</dbReference>
<dbReference type="PANTHER" id="PTHR33991:SF1">
    <property type="entry name" value="DNA REPAIR PROTEIN RECO"/>
    <property type="match status" value="1"/>
</dbReference>
<evidence type="ECO:0000256" key="8">
    <source>
        <dbReference type="SAM" id="MobiDB-lite"/>
    </source>
</evidence>
<accession>A0A4Y6UD18</accession>
<evidence type="ECO:0000256" key="5">
    <source>
        <dbReference type="ARBA" id="ARBA00023204"/>
    </source>
</evidence>
<dbReference type="GO" id="GO:0043590">
    <property type="term" value="C:bacterial nucleoid"/>
    <property type="evidence" value="ECO:0007669"/>
    <property type="project" value="TreeGrafter"/>
</dbReference>
<sequence length="265" mass="28130">MEWQTPAVVLDGHDSGENGAIITFLTAEHGLRRASALGARARSQRSLWQRGNIILASWKARLPEQLGHVRGEMLHPVSAVLMESPQSLAALNSACALCLETLADRQPHPRLFEGLVQLLGQLCRNPGQVPWADIINWEQLLLAELGFGLNLASCAVTGAKAGEGAVLVGVSPRTGRAVSAAGAGRWRDRLLPLPPFMVPGAPSTTPTTAEALMGLRLTGHFLRQDVFDAVHKPLPLARATLEADLGAALPSPGPSPLREGSEKGE</sequence>
<evidence type="ECO:0000256" key="3">
    <source>
        <dbReference type="ARBA" id="ARBA00022763"/>
    </source>
</evidence>
<dbReference type="OrthoDB" id="9804792at2"/>
<dbReference type="InterPro" id="IPR012340">
    <property type="entry name" value="NA-bd_OB-fold"/>
</dbReference>
<feature type="domain" description="DNA replication/recombination mediator RecO N-terminal" evidence="9">
    <location>
        <begin position="1"/>
        <end position="73"/>
    </location>
</feature>